<name>A0A1X2HLY8_SYNRA</name>
<comment type="cofactor">
    <cofactor evidence="7">
        <name>Zn(2+)</name>
        <dbReference type="ChEBI" id="CHEBI:29105"/>
    </cofactor>
</comment>
<dbReference type="STRING" id="13706.A0A1X2HLY8"/>
<evidence type="ECO:0000256" key="5">
    <source>
        <dbReference type="ARBA" id="ARBA00023239"/>
    </source>
</evidence>
<dbReference type="InterPro" id="IPR027540">
    <property type="entry name" value="Coq4_euk"/>
</dbReference>
<dbReference type="Proteomes" id="UP000242180">
    <property type="component" value="Unassembled WGS sequence"/>
</dbReference>
<dbReference type="InParanoid" id="A0A1X2HLY8"/>
<dbReference type="EMBL" id="MCGN01000002">
    <property type="protein sequence ID" value="ORZ00349.1"/>
    <property type="molecule type" value="Genomic_DNA"/>
</dbReference>
<evidence type="ECO:0000313" key="8">
    <source>
        <dbReference type="EMBL" id="ORZ00349.1"/>
    </source>
</evidence>
<dbReference type="HAMAP" id="MF_03111">
    <property type="entry name" value="Coq4"/>
    <property type="match status" value="1"/>
</dbReference>
<dbReference type="InterPro" id="IPR007715">
    <property type="entry name" value="Coq4"/>
</dbReference>
<comment type="function">
    <text evidence="7">Lyase that catalyzes the C1-decarboxylation of 4-hydroxy-3-methoxy-5-(all-trans-polyprenyl)benzoic acid into 2-methoxy-6-(all-trans-polyprenyl)phenol during ubiquinone biosynthesis.</text>
</comment>
<keyword evidence="1 7" id="KW-0831">Ubiquinone biosynthesis</keyword>
<evidence type="ECO:0000256" key="2">
    <source>
        <dbReference type="ARBA" id="ARBA00022792"/>
    </source>
</evidence>
<dbReference type="GO" id="GO:0120539">
    <property type="term" value="F:4-hydroxy-3-methoxy-5-polyprenylbenzoate decarboxylase activity"/>
    <property type="evidence" value="ECO:0007669"/>
    <property type="project" value="UniProtKB-EC"/>
</dbReference>
<keyword evidence="2 7" id="KW-0999">Mitochondrion inner membrane</keyword>
<comment type="pathway">
    <text evidence="7">Cofactor biosynthesis; ubiquinone biosynthesis.</text>
</comment>
<evidence type="ECO:0000256" key="1">
    <source>
        <dbReference type="ARBA" id="ARBA00022688"/>
    </source>
</evidence>
<dbReference type="PANTHER" id="PTHR12922">
    <property type="entry name" value="UBIQUINONE BIOSYNTHESIS PROTEIN"/>
    <property type="match status" value="1"/>
</dbReference>
<dbReference type="Pfam" id="PF05019">
    <property type="entry name" value="Coq4"/>
    <property type="match status" value="1"/>
</dbReference>
<evidence type="ECO:0000256" key="3">
    <source>
        <dbReference type="ARBA" id="ARBA00023128"/>
    </source>
</evidence>
<comment type="caution">
    <text evidence="8">The sequence shown here is derived from an EMBL/GenBank/DDBJ whole genome shotgun (WGS) entry which is preliminary data.</text>
</comment>
<evidence type="ECO:0000256" key="6">
    <source>
        <dbReference type="ARBA" id="ARBA00081568"/>
    </source>
</evidence>
<proteinExistence type="inferred from homology"/>
<dbReference type="OrthoDB" id="4249at2759"/>
<keyword evidence="8" id="KW-0830">Ubiquinone</keyword>
<evidence type="ECO:0000256" key="7">
    <source>
        <dbReference type="HAMAP-Rule" id="MF_03111"/>
    </source>
</evidence>
<evidence type="ECO:0000313" key="9">
    <source>
        <dbReference type="Proteomes" id="UP000242180"/>
    </source>
</evidence>
<sequence length="274" mass="31602">MRLLLRRLTYTRPFTQTHRLYTTSTKANHAEAFSQQSDNEPSTVKQLYDTHIPVNCRQRGLLTLGSAFTAFFDPYRGDMVAALGETTGKKALEHMRKQMLQSESGRRILRERPVIHTSTIDFDKLRKTCAPGTFGHTYVSWLDSQGVTPDTRAPVHFVDNEELAYVMQRYRQSHDFFHTLTGLGVTVEEELALKWFEWAQTALPMTMLSSLFGPFMLPSDARRRLYGTYIPWAIQCGRSSVPLMSVYFEEHFYTPLDDLRRQLRITLPPTPGRS</sequence>
<dbReference type="GO" id="GO:0008270">
    <property type="term" value="F:zinc ion binding"/>
    <property type="evidence" value="ECO:0007669"/>
    <property type="project" value="UniProtKB-UniRule"/>
</dbReference>
<reference evidence="8 9" key="1">
    <citation type="submission" date="2016-07" db="EMBL/GenBank/DDBJ databases">
        <title>Pervasive Adenine N6-methylation of Active Genes in Fungi.</title>
        <authorList>
            <consortium name="DOE Joint Genome Institute"/>
            <person name="Mondo S.J."/>
            <person name="Dannebaum R.O."/>
            <person name="Kuo R.C."/>
            <person name="Labutti K."/>
            <person name="Haridas S."/>
            <person name="Kuo A."/>
            <person name="Salamov A."/>
            <person name="Ahrendt S.R."/>
            <person name="Lipzen A."/>
            <person name="Sullivan W."/>
            <person name="Andreopoulos W.B."/>
            <person name="Clum A."/>
            <person name="Lindquist E."/>
            <person name="Daum C."/>
            <person name="Ramamoorthy G.K."/>
            <person name="Gryganskyi A."/>
            <person name="Culley D."/>
            <person name="Magnuson J.K."/>
            <person name="James T.Y."/>
            <person name="O'Malley M.A."/>
            <person name="Stajich J.E."/>
            <person name="Spatafora J.W."/>
            <person name="Visel A."/>
            <person name="Grigoriev I.V."/>
        </authorList>
    </citation>
    <scope>NUCLEOTIDE SEQUENCE [LARGE SCALE GENOMIC DNA]</scope>
    <source>
        <strain evidence="8 9">NRRL 2496</strain>
    </source>
</reference>
<comment type="subunit">
    <text evidence="7">Component of a multi-subunit COQ enzyme complex, composed of at least COQ3, COQ4, COQ5, COQ6, COQ7 and COQ9.</text>
</comment>
<comment type="similarity">
    <text evidence="7">Belongs to the COQ4 family.</text>
</comment>
<keyword evidence="9" id="KW-1185">Reference proteome</keyword>
<accession>A0A1X2HLY8</accession>
<keyword evidence="7" id="KW-0479">Metal-binding</keyword>
<feature type="binding site" evidence="7">
    <location>
        <position position="175"/>
    </location>
    <ligand>
        <name>Zn(2+)</name>
        <dbReference type="ChEBI" id="CHEBI:29105"/>
    </ligand>
</feature>
<feature type="binding site" evidence="7">
    <location>
        <position position="190"/>
    </location>
    <ligand>
        <name>Zn(2+)</name>
        <dbReference type="ChEBI" id="CHEBI:29105"/>
    </ligand>
</feature>
<comment type="subcellular location">
    <subcellularLocation>
        <location evidence="7">Mitochondrion inner membrane</location>
        <topology evidence="7">Peripheral membrane protein</topology>
        <orientation evidence="7">Matrix side</orientation>
    </subcellularLocation>
</comment>
<dbReference type="FunCoup" id="A0A1X2HLY8">
    <property type="interactions" value="393"/>
</dbReference>
<gene>
    <name evidence="7" type="primary">COQ4</name>
    <name evidence="8" type="ORF">BCR43DRAFT_485077</name>
</gene>
<keyword evidence="7" id="KW-0862">Zinc</keyword>
<feature type="binding site" evidence="7">
    <location>
        <position position="174"/>
    </location>
    <ligand>
        <name>Zn(2+)</name>
        <dbReference type="ChEBI" id="CHEBI:29105"/>
    </ligand>
</feature>
<dbReference type="GO" id="GO:0031314">
    <property type="term" value="C:extrinsic component of mitochondrial inner membrane"/>
    <property type="evidence" value="ECO:0007669"/>
    <property type="project" value="UniProtKB-UniRule"/>
</dbReference>
<organism evidence="8 9">
    <name type="scientific">Syncephalastrum racemosum</name>
    <name type="common">Filamentous fungus</name>
    <dbReference type="NCBI Taxonomy" id="13706"/>
    <lineage>
        <taxon>Eukaryota</taxon>
        <taxon>Fungi</taxon>
        <taxon>Fungi incertae sedis</taxon>
        <taxon>Mucoromycota</taxon>
        <taxon>Mucoromycotina</taxon>
        <taxon>Mucoromycetes</taxon>
        <taxon>Mucorales</taxon>
        <taxon>Syncephalastraceae</taxon>
        <taxon>Syncephalastrum</taxon>
    </lineage>
</organism>
<comment type="catalytic activity">
    <reaction evidence="7">
        <text>a 4-hydroxy-3-methoxy-5-(all-trans-polyprenyl)benzoate + H(+) = a 2-methoxy-6-(all-trans-polyprenyl)phenol + CO2</text>
        <dbReference type="Rhea" id="RHEA:81179"/>
        <dbReference type="Rhea" id="RHEA-COMP:9551"/>
        <dbReference type="Rhea" id="RHEA-COMP:10931"/>
        <dbReference type="ChEBI" id="CHEBI:15378"/>
        <dbReference type="ChEBI" id="CHEBI:16526"/>
        <dbReference type="ChEBI" id="CHEBI:62731"/>
        <dbReference type="ChEBI" id="CHEBI:84443"/>
        <dbReference type="EC" id="4.1.1.130"/>
    </reaction>
</comment>
<dbReference type="UniPathway" id="UPA00232"/>
<keyword evidence="3 7" id="KW-0496">Mitochondrion</keyword>
<dbReference type="AlphaFoldDB" id="A0A1X2HLY8"/>
<feature type="binding site" evidence="7">
    <location>
        <position position="178"/>
    </location>
    <ligand>
        <name>Zn(2+)</name>
        <dbReference type="ChEBI" id="CHEBI:29105"/>
    </ligand>
</feature>
<dbReference type="PANTHER" id="PTHR12922:SF7">
    <property type="entry name" value="UBIQUINONE BIOSYNTHESIS PROTEIN COQ4 HOMOLOG, MITOCHONDRIAL"/>
    <property type="match status" value="1"/>
</dbReference>
<evidence type="ECO:0000256" key="4">
    <source>
        <dbReference type="ARBA" id="ARBA00023136"/>
    </source>
</evidence>
<dbReference type="OMA" id="YYERHFH"/>
<keyword evidence="5 7" id="KW-0456">Lyase</keyword>
<protein>
    <recommendedName>
        <fullName evidence="6">4-hydroxy-3-methoxy-5-polyprenylbenzoate decarboxylase</fullName>
    </recommendedName>
</protein>
<keyword evidence="4 7" id="KW-0472">Membrane</keyword>